<name>A0A2A3LDN3_MYCAV</name>
<feature type="transmembrane region" description="Helical" evidence="2">
    <location>
        <begin position="144"/>
        <end position="169"/>
    </location>
</feature>
<comment type="caution">
    <text evidence="3">The sequence shown here is derived from an EMBL/GenBank/DDBJ whole genome shotgun (WGS) entry which is preliminary data.</text>
</comment>
<evidence type="ECO:0000256" key="1">
    <source>
        <dbReference type="SAM" id="MobiDB-lite"/>
    </source>
</evidence>
<keyword evidence="2" id="KW-0812">Transmembrane</keyword>
<evidence type="ECO:0000256" key="2">
    <source>
        <dbReference type="SAM" id="Phobius"/>
    </source>
</evidence>
<gene>
    <name evidence="3" type="ORF">XV03_04025</name>
</gene>
<organism evidence="3 4">
    <name type="scientific">Mycobacterium avium subsp. hominissuis</name>
    <dbReference type="NCBI Taxonomy" id="439334"/>
    <lineage>
        <taxon>Bacteria</taxon>
        <taxon>Bacillati</taxon>
        <taxon>Actinomycetota</taxon>
        <taxon>Actinomycetes</taxon>
        <taxon>Mycobacteriales</taxon>
        <taxon>Mycobacteriaceae</taxon>
        <taxon>Mycobacterium</taxon>
        <taxon>Mycobacterium avium complex (MAC)</taxon>
    </lineage>
</organism>
<proteinExistence type="predicted"/>
<evidence type="ECO:0000313" key="4">
    <source>
        <dbReference type="Proteomes" id="UP000218842"/>
    </source>
</evidence>
<dbReference type="AlphaFoldDB" id="A0A2A3LDN3"/>
<feature type="compositionally biased region" description="Pro residues" evidence="1">
    <location>
        <begin position="206"/>
        <end position="218"/>
    </location>
</feature>
<dbReference type="RefSeq" id="WP_071321573.1">
    <property type="nucleotide sequence ID" value="NZ_BDNC01000033.1"/>
</dbReference>
<sequence length="234" mass="25362">MASLIYARERAMWILNHAGEYDFQRRRANLLQAAYDDRRRQLAGTGFNRHVQAITEKFYLRATASRAAWKETLVVLGCAVIFPVAWPLGRWLYLALVRRVEHVRASGRNEGLWSIPITFLAWIGVAVLAIGAAAIGLSSPTTFLGVLALPAIVVQGAGMFLMASVYGILEGWIAVPGTTGWWPYPPPTLPPAGSLAVQGDSHTAGAPPPPGIDAPPKPFRVNKKASKSTPAPWS</sequence>
<evidence type="ECO:0000313" key="3">
    <source>
        <dbReference type="EMBL" id="PBJ39152.1"/>
    </source>
</evidence>
<keyword evidence="2" id="KW-1133">Transmembrane helix</keyword>
<dbReference type="EMBL" id="LBGZ01000029">
    <property type="protein sequence ID" value="PBJ39152.1"/>
    <property type="molecule type" value="Genomic_DNA"/>
</dbReference>
<accession>A0A2A3LDN3</accession>
<reference evidence="3 4" key="1">
    <citation type="journal article" date="2017" name="Genome Biol. Evol.">
        <title>Population Structure and Local Adaptation of MAC Lung Disease Agent Mycobacterium avium subsp. hominissuis.</title>
        <authorList>
            <person name="Yano H."/>
            <person name="Iwamoto T."/>
            <person name="Nishiuchi Y."/>
            <person name="Nakajima C."/>
            <person name="Starkova D.A."/>
            <person name="Mokrousov I."/>
            <person name="Narvskaya O."/>
            <person name="Yoshida S."/>
            <person name="Arikawa K."/>
            <person name="Nakanishi N."/>
            <person name="Osaki K."/>
            <person name="Nakagawa I."/>
            <person name="Ato M."/>
            <person name="Suzuki Y."/>
            <person name="Maruyama F."/>
        </authorList>
    </citation>
    <scope>NUCLEOTIDE SEQUENCE [LARGE SCALE GENOMIC DNA]</scope>
    <source>
        <strain evidence="3 4">OCU466</strain>
    </source>
</reference>
<dbReference type="Proteomes" id="UP000218842">
    <property type="component" value="Unassembled WGS sequence"/>
</dbReference>
<feature type="transmembrane region" description="Helical" evidence="2">
    <location>
        <begin position="113"/>
        <end position="137"/>
    </location>
</feature>
<feature type="region of interest" description="Disordered" evidence="1">
    <location>
        <begin position="192"/>
        <end position="234"/>
    </location>
</feature>
<keyword evidence="2" id="KW-0472">Membrane</keyword>
<feature type="transmembrane region" description="Helical" evidence="2">
    <location>
        <begin position="73"/>
        <end position="93"/>
    </location>
</feature>
<protein>
    <submittedName>
        <fullName evidence="3">Uncharacterized protein</fullName>
    </submittedName>
</protein>